<dbReference type="EC" id="4.1.2.4" evidence="7"/>
<accession>A0A558AT09</accession>
<dbReference type="GO" id="GO:0005737">
    <property type="term" value="C:cytoplasm"/>
    <property type="evidence" value="ECO:0007669"/>
    <property type="project" value="UniProtKB-SubCell"/>
</dbReference>
<evidence type="ECO:0000313" key="8">
    <source>
        <dbReference type="EMBL" id="TVT27398.1"/>
    </source>
</evidence>
<comment type="similarity">
    <text evidence="1 7">Belongs to the DeoC/FbaB aldolase family. DeoC type 1 subfamily.</text>
</comment>
<comment type="caution">
    <text evidence="8">The sequence shown here is derived from an EMBL/GenBank/DDBJ whole genome shotgun (WGS) entry which is preliminary data.</text>
</comment>
<dbReference type="Pfam" id="PF01791">
    <property type="entry name" value="DeoC"/>
    <property type="match status" value="1"/>
</dbReference>
<evidence type="ECO:0000256" key="4">
    <source>
        <dbReference type="ARBA" id="ARBA00023270"/>
    </source>
</evidence>
<name>A0A558AT09_9STAP</name>
<keyword evidence="3 7" id="KW-0456">Lyase</keyword>
<evidence type="ECO:0000256" key="7">
    <source>
        <dbReference type="HAMAP-Rule" id="MF_00114"/>
    </source>
</evidence>
<dbReference type="PANTHER" id="PTHR10889:SF1">
    <property type="entry name" value="DEOXYRIBOSE-PHOSPHATE ALDOLASE"/>
    <property type="match status" value="1"/>
</dbReference>
<dbReference type="EMBL" id="VMSJ01000004">
    <property type="protein sequence ID" value="TVT27398.1"/>
    <property type="molecule type" value="Genomic_DNA"/>
</dbReference>
<keyword evidence="4 7" id="KW-0704">Schiff base</keyword>
<dbReference type="RefSeq" id="WP_145289570.1">
    <property type="nucleotide sequence ID" value="NZ_VMSJ01000004.1"/>
</dbReference>
<reference evidence="8 9" key="1">
    <citation type="submission" date="2019-07" db="EMBL/GenBank/DDBJ databases">
        <title>Salinicoccus cyprini sp. nov., isolated from gastro-intestinal tract of mirror carp, Cyprinus carpio var. specularis, collected from Gobind Sagar Reservoir, Himachal Pradesh, India.</title>
        <authorList>
            <person name="Talwar C."/>
            <person name="Singh A.K."/>
            <person name="Lal R."/>
            <person name="Negi R.K."/>
        </authorList>
    </citation>
    <scope>NUCLEOTIDE SEQUENCE [LARGE SCALE GENOMIC DNA]</scope>
    <source>
        <strain evidence="8 9">CT19</strain>
    </source>
</reference>
<dbReference type="SMART" id="SM01133">
    <property type="entry name" value="DeoC"/>
    <property type="match status" value="1"/>
</dbReference>
<sequence length="223" mass="23571">MNRQQLIEMIDFTLLKPTATKDDITDFCNTTIEHGFRTVFVNPYYVTHAHSILSEHGIKVGVPIGFSLGGATTQTKVAETKEAIGNGAEEIDMLINLGALKSGEFDVVENDIREVVKAADGLTTKIIIETALLTEDEKVTACKIIQAAGADYVKTATGFNGGGATVEDVRLLRSVTGPDFGVKAAGGIRTYEDAVNIVEAGANRIGTSGAVALISGEQSSSTY</sequence>
<dbReference type="NCBIfam" id="TIGR00126">
    <property type="entry name" value="deoC"/>
    <property type="match status" value="1"/>
</dbReference>
<comment type="function">
    <text evidence="6 7">Catalyzes a reversible aldol reaction between acetaldehyde and D-glyceraldehyde 3-phosphate to generate 2-deoxy-D-ribose 5-phosphate.</text>
</comment>
<dbReference type="InterPro" id="IPR013785">
    <property type="entry name" value="Aldolase_TIM"/>
</dbReference>
<evidence type="ECO:0000256" key="1">
    <source>
        <dbReference type="ARBA" id="ARBA00010936"/>
    </source>
</evidence>
<comment type="catalytic activity">
    <reaction evidence="5 7">
        <text>2-deoxy-D-ribose 5-phosphate = D-glyceraldehyde 3-phosphate + acetaldehyde</text>
        <dbReference type="Rhea" id="RHEA:12821"/>
        <dbReference type="ChEBI" id="CHEBI:15343"/>
        <dbReference type="ChEBI" id="CHEBI:59776"/>
        <dbReference type="ChEBI" id="CHEBI:62877"/>
        <dbReference type="EC" id="4.1.2.4"/>
    </reaction>
</comment>
<dbReference type="CDD" id="cd00959">
    <property type="entry name" value="DeoC"/>
    <property type="match status" value="1"/>
</dbReference>
<evidence type="ECO:0000256" key="3">
    <source>
        <dbReference type="ARBA" id="ARBA00023239"/>
    </source>
</evidence>
<dbReference type="SUPFAM" id="SSF51569">
    <property type="entry name" value="Aldolase"/>
    <property type="match status" value="1"/>
</dbReference>
<organism evidence="8 9">
    <name type="scientific">Salinicoccus cyprini</name>
    <dbReference type="NCBI Taxonomy" id="2493691"/>
    <lineage>
        <taxon>Bacteria</taxon>
        <taxon>Bacillati</taxon>
        <taxon>Bacillota</taxon>
        <taxon>Bacilli</taxon>
        <taxon>Bacillales</taxon>
        <taxon>Staphylococcaceae</taxon>
        <taxon>Salinicoccus</taxon>
    </lineage>
</organism>
<keyword evidence="9" id="KW-1185">Reference proteome</keyword>
<evidence type="ECO:0000256" key="5">
    <source>
        <dbReference type="ARBA" id="ARBA00048791"/>
    </source>
</evidence>
<dbReference type="InterPro" id="IPR002915">
    <property type="entry name" value="DeoC/FbaB/LacD_aldolase"/>
</dbReference>
<evidence type="ECO:0000256" key="6">
    <source>
        <dbReference type="ARBA" id="ARBA00056337"/>
    </source>
</evidence>
<feature type="active site" description="Schiff-base intermediate with acetaldehyde" evidence="7">
    <location>
        <position position="154"/>
    </location>
</feature>
<dbReference type="UniPathway" id="UPA00002">
    <property type="reaction ID" value="UER00468"/>
</dbReference>
<dbReference type="FunFam" id="3.20.20.70:FF:000044">
    <property type="entry name" value="Deoxyribose-phosphate aldolase"/>
    <property type="match status" value="1"/>
</dbReference>
<dbReference type="GO" id="GO:0006018">
    <property type="term" value="P:2-deoxyribose 1-phosphate catabolic process"/>
    <property type="evidence" value="ECO:0007669"/>
    <property type="project" value="UniProtKB-UniRule"/>
</dbReference>
<evidence type="ECO:0000313" key="9">
    <source>
        <dbReference type="Proteomes" id="UP000315103"/>
    </source>
</evidence>
<feature type="active site" description="Proton donor/acceptor" evidence="7">
    <location>
        <position position="92"/>
    </location>
</feature>
<keyword evidence="2 7" id="KW-0963">Cytoplasm</keyword>
<dbReference type="OrthoDB" id="9778711at2"/>
<evidence type="ECO:0000256" key="2">
    <source>
        <dbReference type="ARBA" id="ARBA00022490"/>
    </source>
</evidence>
<feature type="active site" description="Proton donor/acceptor" evidence="7">
    <location>
        <position position="183"/>
    </location>
</feature>
<dbReference type="InterPro" id="IPR011343">
    <property type="entry name" value="DeoC"/>
</dbReference>
<dbReference type="PANTHER" id="PTHR10889">
    <property type="entry name" value="DEOXYRIBOSE-PHOSPHATE ALDOLASE"/>
    <property type="match status" value="1"/>
</dbReference>
<dbReference type="GO" id="GO:0016052">
    <property type="term" value="P:carbohydrate catabolic process"/>
    <property type="evidence" value="ECO:0007669"/>
    <property type="project" value="TreeGrafter"/>
</dbReference>
<dbReference type="GO" id="GO:0004139">
    <property type="term" value="F:deoxyribose-phosphate aldolase activity"/>
    <property type="evidence" value="ECO:0007669"/>
    <property type="project" value="UniProtKB-UniRule"/>
</dbReference>
<dbReference type="InterPro" id="IPR028581">
    <property type="entry name" value="DeoC_typeI"/>
</dbReference>
<dbReference type="Proteomes" id="UP000315103">
    <property type="component" value="Unassembled WGS sequence"/>
</dbReference>
<protein>
    <recommendedName>
        <fullName evidence="7">Deoxyribose-phosphate aldolase</fullName>
        <shortName evidence="7">DERA</shortName>
        <ecNumber evidence="7">4.1.2.4</ecNumber>
    </recommendedName>
    <alternativeName>
        <fullName evidence="7">2-deoxy-D-ribose 5-phosphate aldolase</fullName>
    </alternativeName>
    <alternativeName>
        <fullName evidence="7">Phosphodeoxyriboaldolase</fullName>
        <shortName evidence="7">Deoxyriboaldolase</shortName>
    </alternativeName>
</protein>
<comment type="pathway">
    <text evidence="7">Carbohydrate degradation; 2-deoxy-D-ribose 1-phosphate degradation; D-glyceraldehyde 3-phosphate and acetaldehyde from 2-deoxy-alpha-D-ribose 1-phosphate: step 2/2.</text>
</comment>
<gene>
    <name evidence="7 8" type="primary">deoC</name>
    <name evidence="8" type="ORF">FO441_10185</name>
</gene>
<dbReference type="AlphaFoldDB" id="A0A558AT09"/>
<dbReference type="PIRSF" id="PIRSF001357">
    <property type="entry name" value="DeoC"/>
    <property type="match status" value="1"/>
</dbReference>
<dbReference type="Gene3D" id="3.20.20.70">
    <property type="entry name" value="Aldolase class I"/>
    <property type="match status" value="1"/>
</dbReference>
<dbReference type="HAMAP" id="MF_00114">
    <property type="entry name" value="DeoC_type1"/>
    <property type="match status" value="1"/>
</dbReference>
<comment type="subcellular location">
    <subcellularLocation>
        <location evidence="7">Cytoplasm</location>
    </subcellularLocation>
</comment>
<dbReference type="GO" id="GO:0009264">
    <property type="term" value="P:deoxyribonucleotide catabolic process"/>
    <property type="evidence" value="ECO:0007669"/>
    <property type="project" value="UniProtKB-UniRule"/>
</dbReference>
<proteinExistence type="inferred from homology"/>